<organism evidence="2 3">
    <name type="scientific">Pacificimonas pallii</name>
    <dbReference type="NCBI Taxonomy" id="2827236"/>
    <lineage>
        <taxon>Bacteria</taxon>
        <taxon>Pseudomonadati</taxon>
        <taxon>Pseudomonadota</taxon>
        <taxon>Alphaproteobacteria</taxon>
        <taxon>Sphingomonadales</taxon>
        <taxon>Sphingosinicellaceae</taxon>
        <taxon>Pacificimonas</taxon>
    </lineage>
</organism>
<keyword evidence="1" id="KW-0472">Membrane</keyword>
<feature type="transmembrane region" description="Helical" evidence="1">
    <location>
        <begin position="199"/>
        <end position="220"/>
    </location>
</feature>
<keyword evidence="3" id="KW-1185">Reference proteome</keyword>
<dbReference type="RefSeq" id="WP_218444500.1">
    <property type="nucleotide sequence ID" value="NZ_JAGSPA010000001.1"/>
</dbReference>
<sequence>MSAVIAKSVTETSARPPFALYIAIIWLFAALLSVWGAREPILGGQLVGPDDLMRIVQVRDFLAGQNWFDVSQHRMNTPWGAPMHWSRIVDLPLAAIIYVLTPVLGTEMAERTALVAVPLTTLFLVMLMAGLLIRRVAGPKYALLGVMFVPALVEIAQQLKPMRIDHHGWQILLGVTAVHALLLTRAGRAGLLAGAAMSMWMHISIEGLPYAVAIGIALAIRAALDPAETRRLLSYMSALTLCSALLFVGTQPSGLWQESWCDAMMPAYFAAFGASLLVMLPLANQALSDVRIRFAVLAAAGISGVGALAAVDPACTAGPFAQLTPFVRTFWYARVLEGQPLWHAAFGASLIPVVQISLGAAGYAYALRRRASPLPQRDLLTVAGLFLIATMIGLLVARTIAHAEILALPGTMILLGAALPRVRQLRRPARTFATIGVILMVFPITPLFGYAFYLKVTNSYAEQMQTAISSERCNSPANWRAVQALPVGRVYAPIDIAPTILALTDHGLVASGHHRNQAAMGEAMRGFVTGGDDARTLVERRGVTHVIWCEGLPEVERYVEKAPNGFMAKLRDGRAPDWLRPVPQDDVTPVRIYEVVR</sequence>
<gene>
    <name evidence="2" type="ORF">KCG44_04620</name>
</gene>
<feature type="transmembrane region" description="Helical" evidence="1">
    <location>
        <begin position="84"/>
        <end position="101"/>
    </location>
</feature>
<protein>
    <recommendedName>
        <fullName evidence="4">Glycosyltransferase RgtA/B/C/D-like domain-containing protein</fullName>
    </recommendedName>
</protein>
<evidence type="ECO:0000313" key="3">
    <source>
        <dbReference type="Proteomes" id="UP000722336"/>
    </source>
</evidence>
<feature type="transmembrane region" description="Helical" evidence="1">
    <location>
        <begin position="263"/>
        <end position="282"/>
    </location>
</feature>
<feature type="transmembrane region" description="Helical" evidence="1">
    <location>
        <begin position="294"/>
        <end position="321"/>
    </location>
</feature>
<keyword evidence="1" id="KW-0812">Transmembrane</keyword>
<keyword evidence="1" id="KW-1133">Transmembrane helix</keyword>
<evidence type="ECO:0008006" key="4">
    <source>
        <dbReference type="Google" id="ProtNLM"/>
    </source>
</evidence>
<feature type="transmembrane region" description="Helical" evidence="1">
    <location>
        <begin position="379"/>
        <end position="397"/>
    </location>
</feature>
<feature type="transmembrane region" description="Helical" evidence="1">
    <location>
        <begin position="113"/>
        <end position="133"/>
    </location>
</feature>
<proteinExistence type="predicted"/>
<dbReference type="EMBL" id="JAGSPA010000001">
    <property type="protein sequence ID" value="MBV7256065.1"/>
    <property type="molecule type" value="Genomic_DNA"/>
</dbReference>
<feature type="transmembrane region" description="Helical" evidence="1">
    <location>
        <begin position="168"/>
        <end position="187"/>
    </location>
</feature>
<feature type="transmembrane region" description="Helical" evidence="1">
    <location>
        <begin position="18"/>
        <end position="37"/>
    </location>
</feature>
<reference evidence="2 3" key="1">
    <citation type="submission" date="2021-04" db="EMBL/GenBank/DDBJ databases">
        <authorList>
            <person name="Pira H."/>
            <person name="Risdian C."/>
            <person name="Wink J."/>
        </authorList>
    </citation>
    <scope>NUCLEOTIDE SEQUENCE [LARGE SCALE GENOMIC DNA]</scope>
    <source>
        <strain evidence="2 3">WHA3</strain>
    </source>
</reference>
<name>A0ABS6SCV4_9SPHN</name>
<evidence type="ECO:0000313" key="2">
    <source>
        <dbReference type="EMBL" id="MBV7256065.1"/>
    </source>
</evidence>
<dbReference type="Proteomes" id="UP000722336">
    <property type="component" value="Unassembled WGS sequence"/>
</dbReference>
<feature type="transmembrane region" description="Helical" evidence="1">
    <location>
        <begin position="403"/>
        <end position="420"/>
    </location>
</feature>
<feature type="transmembrane region" description="Helical" evidence="1">
    <location>
        <begin position="341"/>
        <end position="367"/>
    </location>
</feature>
<evidence type="ECO:0000256" key="1">
    <source>
        <dbReference type="SAM" id="Phobius"/>
    </source>
</evidence>
<feature type="transmembrane region" description="Helical" evidence="1">
    <location>
        <begin position="432"/>
        <end position="453"/>
    </location>
</feature>
<accession>A0ABS6SCV4</accession>
<comment type="caution">
    <text evidence="2">The sequence shown here is derived from an EMBL/GenBank/DDBJ whole genome shotgun (WGS) entry which is preliminary data.</text>
</comment>
<feature type="transmembrane region" description="Helical" evidence="1">
    <location>
        <begin position="232"/>
        <end position="251"/>
    </location>
</feature>